<evidence type="ECO:0000313" key="4">
    <source>
        <dbReference type="Proteomes" id="UP001557470"/>
    </source>
</evidence>
<dbReference type="GO" id="GO:0006915">
    <property type="term" value="P:apoptotic process"/>
    <property type="evidence" value="ECO:0007669"/>
    <property type="project" value="UniProtKB-KW"/>
</dbReference>
<evidence type="ECO:0000313" key="3">
    <source>
        <dbReference type="EMBL" id="KAL0968608.1"/>
    </source>
</evidence>
<keyword evidence="4" id="KW-1185">Reference proteome</keyword>
<reference evidence="3 4" key="1">
    <citation type="submission" date="2024-06" db="EMBL/GenBank/DDBJ databases">
        <authorList>
            <person name="Pan Q."/>
            <person name="Wen M."/>
            <person name="Jouanno E."/>
            <person name="Zahm M."/>
            <person name="Klopp C."/>
            <person name="Cabau C."/>
            <person name="Louis A."/>
            <person name="Berthelot C."/>
            <person name="Parey E."/>
            <person name="Roest Crollius H."/>
            <person name="Montfort J."/>
            <person name="Robinson-Rechavi M."/>
            <person name="Bouchez O."/>
            <person name="Lampietro C."/>
            <person name="Lopez Roques C."/>
            <person name="Donnadieu C."/>
            <person name="Postlethwait J."/>
            <person name="Bobe J."/>
            <person name="Verreycken H."/>
            <person name="Guiguen Y."/>
        </authorList>
    </citation>
    <scope>NUCLEOTIDE SEQUENCE [LARGE SCALE GENOMIC DNA]</scope>
    <source>
        <strain evidence="3">Up_M1</strain>
        <tissue evidence="3">Testis</tissue>
    </source>
</reference>
<dbReference type="Gene3D" id="1.10.437.10">
    <property type="entry name" value="Blc2-like"/>
    <property type="match status" value="1"/>
</dbReference>
<keyword evidence="1" id="KW-0597">Phosphoprotein</keyword>
<sequence length="254" mass="28188">MDTFTMDTCSEEYQLLMAYCSRRKRLRHPPFSVGDAMHSMVKAGGSGIIPQGPSNSKPMFPLLLKRRIIDVSRGSYPSAVAEAEGSSLSKVADRLSDITDSVKITTDETILPDVHLEPDGPVEDDIIQRLVALLKASGDKLDEDIKRNPTLLKQLQTSFTYGLFEKVTNTLLRSVMGGEPGAQYGCLDPAEEVERVQREKIALACEVTNRLSALELHPMNKAMGFGAHYLKQHHTDWVKKHGGWSKAFDIEDTD</sequence>
<name>A0ABD0X0X8_UMBPY</name>
<dbReference type="PANTHER" id="PTHR14965">
    <property type="entry name" value="SI:CH73-248E21.1"/>
    <property type="match status" value="1"/>
</dbReference>
<evidence type="ECO:0000256" key="1">
    <source>
        <dbReference type="ARBA" id="ARBA00022553"/>
    </source>
</evidence>
<gene>
    <name evidence="3" type="ORF">UPYG_G00269120</name>
</gene>
<dbReference type="SUPFAM" id="SSF56854">
    <property type="entry name" value="Bcl-2 inhibitors of programmed cell death"/>
    <property type="match status" value="1"/>
</dbReference>
<dbReference type="InterPro" id="IPR036834">
    <property type="entry name" value="Bcl-2-like_sf"/>
</dbReference>
<evidence type="ECO:0008006" key="5">
    <source>
        <dbReference type="Google" id="ProtNLM"/>
    </source>
</evidence>
<dbReference type="EMBL" id="JAGEUA010000008">
    <property type="protein sequence ID" value="KAL0968608.1"/>
    <property type="molecule type" value="Genomic_DNA"/>
</dbReference>
<proteinExistence type="predicted"/>
<keyword evidence="2" id="KW-0053">Apoptosis</keyword>
<dbReference type="AlphaFoldDB" id="A0ABD0X0X8"/>
<dbReference type="Proteomes" id="UP001557470">
    <property type="component" value="Unassembled WGS sequence"/>
</dbReference>
<comment type="caution">
    <text evidence="3">The sequence shown here is derived from an EMBL/GenBank/DDBJ whole genome shotgun (WGS) entry which is preliminary data.</text>
</comment>
<dbReference type="PANTHER" id="PTHR14965:SF1">
    <property type="entry name" value="APOPTOSIS FACILITATOR BCL-2-LIKE PROTEIN 14"/>
    <property type="match status" value="1"/>
</dbReference>
<accession>A0ABD0X0X8</accession>
<organism evidence="3 4">
    <name type="scientific">Umbra pygmaea</name>
    <name type="common">Eastern mudminnow</name>
    <dbReference type="NCBI Taxonomy" id="75934"/>
    <lineage>
        <taxon>Eukaryota</taxon>
        <taxon>Metazoa</taxon>
        <taxon>Chordata</taxon>
        <taxon>Craniata</taxon>
        <taxon>Vertebrata</taxon>
        <taxon>Euteleostomi</taxon>
        <taxon>Actinopterygii</taxon>
        <taxon>Neopterygii</taxon>
        <taxon>Teleostei</taxon>
        <taxon>Protacanthopterygii</taxon>
        <taxon>Esociformes</taxon>
        <taxon>Umbridae</taxon>
        <taxon>Umbra</taxon>
    </lineage>
</organism>
<protein>
    <recommendedName>
        <fullName evidence="5">Apoptosis facilitator Bcl-2-like protein 14</fullName>
    </recommendedName>
</protein>
<evidence type="ECO:0000256" key="2">
    <source>
        <dbReference type="ARBA" id="ARBA00022703"/>
    </source>
</evidence>